<keyword evidence="1" id="KW-0472">Membrane</keyword>
<gene>
    <name evidence="2" type="ORF">AAE021_12525</name>
</gene>
<dbReference type="RefSeq" id="WP_342022669.1">
    <property type="nucleotide sequence ID" value="NZ_CP151657.1"/>
</dbReference>
<evidence type="ECO:0000313" key="2">
    <source>
        <dbReference type="EMBL" id="WZP15008.1"/>
    </source>
</evidence>
<organism evidence="2 3">
    <name type="scientific">Arthrobacter citreus</name>
    <dbReference type="NCBI Taxonomy" id="1670"/>
    <lineage>
        <taxon>Bacteria</taxon>
        <taxon>Bacillati</taxon>
        <taxon>Actinomycetota</taxon>
        <taxon>Actinomycetes</taxon>
        <taxon>Micrococcales</taxon>
        <taxon>Micrococcaceae</taxon>
        <taxon>Arthrobacter</taxon>
    </lineage>
</organism>
<keyword evidence="3" id="KW-1185">Reference proteome</keyword>
<keyword evidence="1" id="KW-0812">Transmembrane</keyword>
<evidence type="ECO:0000313" key="3">
    <source>
        <dbReference type="Proteomes" id="UP001448858"/>
    </source>
</evidence>
<protein>
    <recommendedName>
        <fullName evidence="4">DUF2975 domain-containing protein</fullName>
    </recommendedName>
</protein>
<feature type="transmembrane region" description="Helical" evidence="1">
    <location>
        <begin position="127"/>
        <end position="154"/>
    </location>
</feature>
<sequence length="229" mass="24400">MRKVFEVQTPTSFPLSRRCRNLGLTLAVFAVPALAVAVALILWAVVLLLDENSVIGLPQAVTERWNPVALGALAALAASTIPLAMVYSAWAAAGRRDLHLAAGSTGADPNRPSDRQMRWFLKDAHPWEAAATAVLCWASLSTLAGGVAAAAIYFSRDPEDLSLGHFMLGLAVVSAVLVFVFLRILRRLMALATESAAVRDQRWPLPEGSDLRQSLARSGSNGGLGVDFA</sequence>
<proteinExistence type="predicted"/>
<feature type="transmembrane region" description="Helical" evidence="1">
    <location>
        <begin position="69"/>
        <end position="90"/>
    </location>
</feature>
<evidence type="ECO:0008006" key="4">
    <source>
        <dbReference type="Google" id="ProtNLM"/>
    </source>
</evidence>
<accession>A0ABZ2ZS94</accession>
<name>A0ABZ2ZS94_9MICC</name>
<reference evidence="2 3" key="1">
    <citation type="submission" date="2024-04" db="EMBL/GenBank/DDBJ databases">
        <title>Arthrobacter sp. from Plains bison fecal sample.</title>
        <authorList>
            <person name="Ruzzini A."/>
        </authorList>
    </citation>
    <scope>NUCLEOTIDE SEQUENCE [LARGE SCALE GENOMIC DNA]</scope>
    <source>
        <strain evidence="2 3">EINP1</strain>
    </source>
</reference>
<keyword evidence="1" id="KW-1133">Transmembrane helix</keyword>
<evidence type="ECO:0000256" key="1">
    <source>
        <dbReference type="SAM" id="Phobius"/>
    </source>
</evidence>
<feature type="transmembrane region" description="Helical" evidence="1">
    <location>
        <begin position="21"/>
        <end position="49"/>
    </location>
</feature>
<feature type="transmembrane region" description="Helical" evidence="1">
    <location>
        <begin position="166"/>
        <end position="185"/>
    </location>
</feature>
<dbReference type="EMBL" id="CP151657">
    <property type="protein sequence ID" value="WZP15008.1"/>
    <property type="molecule type" value="Genomic_DNA"/>
</dbReference>
<dbReference type="Proteomes" id="UP001448858">
    <property type="component" value="Chromosome"/>
</dbReference>